<keyword evidence="8" id="KW-0847">Vitamin C</keyword>
<dbReference type="Gene3D" id="6.10.140.1460">
    <property type="match status" value="1"/>
</dbReference>
<dbReference type="Gene3D" id="2.60.120.620">
    <property type="entry name" value="q2cbj1_9rhob like domain"/>
    <property type="match status" value="1"/>
</dbReference>
<sequence length="502" mass="58006">MFTALVELTKALRAENSVAKELKSYIGKELLRIQKLESIARDLENHSEQALNDPMKYLANPVNAYLLVKRFAVDWTNVVEQYIKPHISHEFLSSLSSQTSWFPDSEDLSGSALALLRLQDVYALQTSEIAKGKIEGVVKSPDMNADDCFQLGLVAYNREDFYHAVLWMDESLKRDQNETFKTTDRSKTLDYLSYAMYRQGNVHHAYNLTKEWLTMDPNNERAKSNLNHYIRMIGEISPNAEMKNIRSLPEHKYTADYNNYEKLCRGEKTHVYPHEKDLTCQYKRHKPMFYLAPLKEELMYFDPPIAIYHDAISEKEMQKVKDLAMPMLHRSGVFQLSDTQSEEFPEYRTSKTAWLSDHSDSLIARIARRASGMSNLTLDTVEFLQVLNYGIGGQYEPHYDFARPNEESTFEEWRGNRVATVIFYISDVEAGGATVFNELGVRLTPKKRACAIWYNLLKNGEGDYRTRHAGCPVLSGTKWVCNKWFHIKGQEFSRQCSLSPLE</sequence>
<gene>
    <name evidence="15" type="primary">20209876</name>
    <name evidence="14" type="ORF">HELRODRAFT_184843</name>
</gene>
<dbReference type="InterPro" id="IPR045054">
    <property type="entry name" value="P4HA-like"/>
</dbReference>
<dbReference type="GO" id="GO:0005783">
    <property type="term" value="C:endoplasmic reticulum"/>
    <property type="evidence" value="ECO:0000318"/>
    <property type="project" value="GO_Central"/>
</dbReference>
<dbReference type="EC" id="1.14.11.2" evidence="5"/>
<dbReference type="InterPro" id="IPR011990">
    <property type="entry name" value="TPR-like_helical_dom_sf"/>
</dbReference>
<dbReference type="EnsemblMetazoa" id="HelroT184843">
    <property type="protein sequence ID" value="HelroP184843"/>
    <property type="gene ID" value="HelroG184843"/>
</dbReference>
<dbReference type="RefSeq" id="XP_009009494.1">
    <property type="nucleotide sequence ID" value="XM_009011246.1"/>
</dbReference>
<dbReference type="SMART" id="SM00702">
    <property type="entry name" value="P4Hc"/>
    <property type="match status" value="1"/>
</dbReference>
<dbReference type="Gene3D" id="1.25.40.10">
    <property type="entry name" value="Tetratricopeptide repeat domain"/>
    <property type="match status" value="1"/>
</dbReference>
<dbReference type="STRING" id="6412.T1FM27"/>
<dbReference type="OMA" id="VIWMEEA"/>
<comment type="function">
    <text evidence="2">Catalyzes the post-translational formation of 4-hydroxyproline in -Xaa-Pro-Gly- sequences in collagens and other proteins.</text>
</comment>
<keyword evidence="10" id="KW-0560">Oxidoreductase</keyword>
<dbReference type="PANTHER" id="PTHR10869:SF216">
    <property type="entry name" value="PROCOLLAGEN-PROLINE 4-DIOXYGENASE"/>
    <property type="match status" value="1"/>
</dbReference>
<evidence type="ECO:0000256" key="9">
    <source>
        <dbReference type="ARBA" id="ARBA00022964"/>
    </source>
</evidence>
<keyword evidence="16" id="KW-1185">Reference proteome</keyword>
<keyword evidence="9" id="KW-0223">Dioxygenase</keyword>
<dbReference type="GO" id="GO:0005788">
    <property type="term" value="C:endoplasmic reticulum lumen"/>
    <property type="evidence" value="ECO:0007669"/>
    <property type="project" value="UniProtKB-SubCell"/>
</dbReference>
<dbReference type="GO" id="GO:0005506">
    <property type="term" value="F:iron ion binding"/>
    <property type="evidence" value="ECO:0007669"/>
    <property type="project" value="InterPro"/>
</dbReference>
<dbReference type="FunFam" id="1.25.40.10:FF:003098">
    <property type="entry name" value="Uncharacterized protein"/>
    <property type="match status" value="1"/>
</dbReference>
<protein>
    <recommendedName>
        <fullName evidence="5">procollagen-proline 4-dioxygenase</fullName>
        <ecNumber evidence="5">1.14.11.2</ecNumber>
    </recommendedName>
</protein>
<evidence type="ECO:0000256" key="12">
    <source>
        <dbReference type="ARBA" id="ARBA00023180"/>
    </source>
</evidence>
<dbReference type="InterPro" id="IPR005123">
    <property type="entry name" value="Oxoglu/Fe-dep_dioxygenase_dom"/>
</dbReference>
<dbReference type="FunCoup" id="T1FM27">
    <property type="interactions" value="279"/>
</dbReference>
<evidence type="ECO:0000313" key="16">
    <source>
        <dbReference type="Proteomes" id="UP000015101"/>
    </source>
</evidence>
<evidence type="ECO:0000256" key="1">
    <source>
        <dbReference type="ARBA" id="ARBA00001961"/>
    </source>
</evidence>
<dbReference type="PROSITE" id="PS51471">
    <property type="entry name" value="FE2OG_OXY"/>
    <property type="match status" value="1"/>
</dbReference>
<evidence type="ECO:0000256" key="6">
    <source>
        <dbReference type="ARBA" id="ARBA00022723"/>
    </source>
</evidence>
<dbReference type="KEGG" id="hro:HELRODRAFT_184843"/>
<dbReference type="HOGENOM" id="CLU_024155_1_0_1"/>
<evidence type="ECO:0000256" key="3">
    <source>
        <dbReference type="ARBA" id="ARBA00004319"/>
    </source>
</evidence>
<dbReference type="Pfam" id="PF13640">
    <property type="entry name" value="2OG-FeII_Oxy_3"/>
    <property type="match status" value="1"/>
</dbReference>
<evidence type="ECO:0000256" key="7">
    <source>
        <dbReference type="ARBA" id="ARBA00022824"/>
    </source>
</evidence>
<evidence type="ECO:0000259" key="13">
    <source>
        <dbReference type="PROSITE" id="PS51471"/>
    </source>
</evidence>
<keyword evidence="12" id="KW-0325">Glycoprotein</keyword>
<evidence type="ECO:0000256" key="4">
    <source>
        <dbReference type="ARBA" id="ARBA00006511"/>
    </source>
</evidence>
<dbReference type="GeneID" id="20209876"/>
<keyword evidence="7" id="KW-0256">Endoplasmic reticulum</keyword>
<dbReference type="GO" id="GO:0004656">
    <property type="term" value="F:procollagen-proline 4-dioxygenase activity"/>
    <property type="evidence" value="ECO:0000318"/>
    <property type="project" value="GO_Central"/>
</dbReference>
<dbReference type="EMBL" id="AMQM01000233">
    <property type="status" value="NOT_ANNOTATED_CDS"/>
    <property type="molecule type" value="Genomic_DNA"/>
</dbReference>
<reference evidence="15" key="3">
    <citation type="submission" date="2015-06" db="UniProtKB">
        <authorList>
            <consortium name="EnsemblMetazoa"/>
        </authorList>
    </citation>
    <scope>IDENTIFICATION</scope>
</reference>
<evidence type="ECO:0000256" key="11">
    <source>
        <dbReference type="ARBA" id="ARBA00023004"/>
    </source>
</evidence>
<evidence type="ECO:0000256" key="5">
    <source>
        <dbReference type="ARBA" id="ARBA00012269"/>
    </source>
</evidence>
<dbReference type="SUPFAM" id="SSF48452">
    <property type="entry name" value="TPR-like"/>
    <property type="match status" value="1"/>
</dbReference>
<dbReference type="InterPro" id="IPR013547">
    <property type="entry name" value="P4H_N"/>
</dbReference>
<keyword evidence="11" id="KW-0408">Iron</keyword>
<evidence type="ECO:0000256" key="8">
    <source>
        <dbReference type="ARBA" id="ARBA00022896"/>
    </source>
</evidence>
<dbReference type="InterPro" id="IPR059068">
    <property type="entry name" value="TPR_P4H"/>
</dbReference>
<evidence type="ECO:0000256" key="2">
    <source>
        <dbReference type="ARBA" id="ARBA00002035"/>
    </source>
</evidence>
<dbReference type="InterPro" id="IPR006620">
    <property type="entry name" value="Pro_4_hyd_alph"/>
</dbReference>
<dbReference type="AlphaFoldDB" id="T1FM27"/>
<dbReference type="GO" id="GO:0030199">
    <property type="term" value="P:collagen fibril organization"/>
    <property type="evidence" value="ECO:0000318"/>
    <property type="project" value="GO_Central"/>
</dbReference>
<evidence type="ECO:0000313" key="14">
    <source>
        <dbReference type="EMBL" id="ESO12774.1"/>
    </source>
</evidence>
<comment type="similarity">
    <text evidence="4">Belongs to the P4HA family.</text>
</comment>
<dbReference type="PANTHER" id="PTHR10869">
    <property type="entry name" value="PROLYL 4-HYDROXYLASE ALPHA SUBUNIT"/>
    <property type="match status" value="1"/>
</dbReference>
<dbReference type="CTD" id="20209876"/>
<dbReference type="InParanoid" id="T1FM27"/>
<comment type="subcellular location">
    <subcellularLocation>
        <location evidence="3">Endoplasmic reticulum lumen</location>
    </subcellularLocation>
</comment>
<dbReference type="Pfam" id="PF23558">
    <property type="entry name" value="TPR_P4H"/>
    <property type="match status" value="1"/>
</dbReference>
<dbReference type="GO" id="GO:0031418">
    <property type="term" value="F:L-ascorbic acid binding"/>
    <property type="evidence" value="ECO:0007669"/>
    <property type="project" value="UniProtKB-KW"/>
</dbReference>
<dbReference type="Proteomes" id="UP000015101">
    <property type="component" value="Unassembled WGS sequence"/>
</dbReference>
<feature type="domain" description="Fe2OG dioxygenase" evidence="13">
    <location>
        <begin position="380"/>
        <end position="487"/>
    </location>
</feature>
<comment type="cofactor">
    <cofactor evidence="1">
        <name>L-ascorbate</name>
        <dbReference type="ChEBI" id="CHEBI:38290"/>
    </cofactor>
</comment>
<dbReference type="Pfam" id="PF08336">
    <property type="entry name" value="P4Ha_N"/>
    <property type="match status" value="1"/>
</dbReference>
<reference evidence="14 16" key="2">
    <citation type="journal article" date="2013" name="Nature">
        <title>Insights into bilaterian evolution from three spiralian genomes.</title>
        <authorList>
            <person name="Simakov O."/>
            <person name="Marletaz F."/>
            <person name="Cho S.J."/>
            <person name="Edsinger-Gonzales E."/>
            <person name="Havlak P."/>
            <person name="Hellsten U."/>
            <person name="Kuo D.H."/>
            <person name="Larsson T."/>
            <person name="Lv J."/>
            <person name="Arendt D."/>
            <person name="Savage R."/>
            <person name="Osoegawa K."/>
            <person name="de Jong P."/>
            <person name="Grimwood J."/>
            <person name="Chapman J.A."/>
            <person name="Shapiro H."/>
            <person name="Aerts A."/>
            <person name="Otillar R.P."/>
            <person name="Terry A.Y."/>
            <person name="Boore J.L."/>
            <person name="Grigoriev I.V."/>
            <person name="Lindberg D.R."/>
            <person name="Seaver E.C."/>
            <person name="Weisblat D.A."/>
            <person name="Putnam N.H."/>
            <person name="Rokhsar D.S."/>
        </authorList>
    </citation>
    <scope>NUCLEOTIDE SEQUENCE</scope>
</reference>
<name>T1FM27_HELRO</name>
<keyword evidence="6" id="KW-0479">Metal-binding</keyword>
<reference evidence="16" key="1">
    <citation type="submission" date="2012-12" db="EMBL/GenBank/DDBJ databases">
        <authorList>
            <person name="Hellsten U."/>
            <person name="Grimwood J."/>
            <person name="Chapman J.A."/>
            <person name="Shapiro H."/>
            <person name="Aerts A."/>
            <person name="Otillar R.P."/>
            <person name="Terry A.Y."/>
            <person name="Boore J.L."/>
            <person name="Simakov O."/>
            <person name="Marletaz F."/>
            <person name="Cho S.-J."/>
            <person name="Edsinger-Gonzales E."/>
            <person name="Havlak P."/>
            <person name="Kuo D.-H."/>
            <person name="Larsson T."/>
            <person name="Lv J."/>
            <person name="Arendt D."/>
            <person name="Savage R."/>
            <person name="Osoegawa K."/>
            <person name="de Jong P."/>
            <person name="Lindberg D.R."/>
            <person name="Seaver E.C."/>
            <person name="Weisblat D.A."/>
            <person name="Putnam N.H."/>
            <person name="Grigoriev I.V."/>
            <person name="Rokhsar D.S."/>
        </authorList>
    </citation>
    <scope>NUCLEOTIDE SEQUENCE</scope>
</reference>
<dbReference type="FunFam" id="2.60.120.620:FF:000011">
    <property type="entry name" value="Prolyl alpha subunit"/>
    <property type="match status" value="1"/>
</dbReference>
<dbReference type="eggNOG" id="KOG1591">
    <property type="taxonomic scope" value="Eukaryota"/>
</dbReference>
<accession>T1FM27</accession>
<dbReference type="InterPro" id="IPR044862">
    <property type="entry name" value="Pro_4_hyd_alph_FE2OG_OXY"/>
</dbReference>
<evidence type="ECO:0000313" key="15">
    <source>
        <dbReference type="EnsemblMetazoa" id="HelroP184843"/>
    </source>
</evidence>
<dbReference type="EMBL" id="KB095811">
    <property type="protein sequence ID" value="ESO12774.1"/>
    <property type="molecule type" value="Genomic_DNA"/>
</dbReference>
<evidence type="ECO:0000256" key="10">
    <source>
        <dbReference type="ARBA" id="ARBA00023002"/>
    </source>
</evidence>
<proteinExistence type="inferred from homology"/>
<organism evidence="15 16">
    <name type="scientific">Helobdella robusta</name>
    <name type="common">Californian leech</name>
    <dbReference type="NCBI Taxonomy" id="6412"/>
    <lineage>
        <taxon>Eukaryota</taxon>
        <taxon>Metazoa</taxon>
        <taxon>Spiralia</taxon>
        <taxon>Lophotrochozoa</taxon>
        <taxon>Annelida</taxon>
        <taxon>Clitellata</taxon>
        <taxon>Hirudinea</taxon>
        <taxon>Rhynchobdellida</taxon>
        <taxon>Glossiphoniidae</taxon>
        <taxon>Helobdella</taxon>
    </lineage>
</organism>
<dbReference type="OrthoDB" id="420380at2759"/>